<evidence type="ECO:0000256" key="1">
    <source>
        <dbReference type="SAM" id="MobiDB-lite"/>
    </source>
</evidence>
<accession>A0AAW1IYC9</accession>
<feature type="region of interest" description="Disordered" evidence="1">
    <location>
        <begin position="72"/>
        <end position="127"/>
    </location>
</feature>
<feature type="region of interest" description="Disordered" evidence="1">
    <location>
        <begin position="1"/>
        <end position="26"/>
    </location>
</feature>
<reference evidence="2 3" key="1">
    <citation type="journal article" date="2024" name="BMC Genomics">
        <title>De novo assembly and annotation of Popillia japonica's genome with initial clues to its potential as an invasive pest.</title>
        <authorList>
            <person name="Cucini C."/>
            <person name="Boschi S."/>
            <person name="Funari R."/>
            <person name="Cardaioli E."/>
            <person name="Iannotti N."/>
            <person name="Marturano G."/>
            <person name="Paoli F."/>
            <person name="Bruttini M."/>
            <person name="Carapelli A."/>
            <person name="Frati F."/>
            <person name="Nardi F."/>
        </authorList>
    </citation>
    <scope>NUCLEOTIDE SEQUENCE [LARGE SCALE GENOMIC DNA]</scope>
    <source>
        <strain evidence="2">DMR45628</strain>
    </source>
</reference>
<dbReference type="EMBL" id="JASPKY010000485">
    <property type="protein sequence ID" value="KAK9695324.1"/>
    <property type="molecule type" value="Genomic_DNA"/>
</dbReference>
<dbReference type="Proteomes" id="UP001458880">
    <property type="component" value="Unassembled WGS sequence"/>
</dbReference>
<evidence type="ECO:0000313" key="3">
    <source>
        <dbReference type="Proteomes" id="UP001458880"/>
    </source>
</evidence>
<dbReference type="AlphaFoldDB" id="A0AAW1IYC9"/>
<name>A0AAW1IYC9_POPJA</name>
<comment type="caution">
    <text evidence="2">The sequence shown here is derived from an EMBL/GenBank/DDBJ whole genome shotgun (WGS) entry which is preliminary data.</text>
</comment>
<proteinExistence type="predicted"/>
<keyword evidence="3" id="KW-1185">Reference proteome</keyword>
<evidence type="ECO:0000313" key="2">
    <source>
        <dbReference type="EMBL" id="KAK9695324.1"/>
    </source>
</evidence>
<organism evidence="2 3">
    <name type="scientific">Popillia japonica</name>
    <name type="common">Japanese beetle</name>
    <dbReference type="NCBI Taxonomy" id="7064"/>
    <lineage>
        <taxon>Eukaryota</taxon>
        <taxon>Metazoa</taxon>
        <taxon>Ecdysozoa</taxon>
        <taxon>Arthropoda</taxon>
        <taxon>Hexapoda</taxon>
        <taxon>Insecta</taxon>
        <taxon>Pterygota</taxon>
        <taxon>Neoptera</taxon>
        <taxon>Endopterygota</taxon>
        <taxon>Coleoptera</taxon>
        <taxon>Polyphaga</taxon>
        <taxon>Scarabaeiformia</taxon>
        <taxon>Scarabaeidae</taxon>
        <taxon>Rutelinae</taxon>
        <taxon>Popillia</taxon>
    </lineage>
</organism>
<sequence length="127" mass="14167">MTRGSGMDDMPNQCQPKLKRNFNRTPPVADSFVAVEESYHVRIIEQQNLESSDLSKEKYKASYQISIKFDSYGMGERDLAGPQTERSLSGNKNSRKKSKKRNPDPMADGGTEPNEVLGRRAGGRGTI</sequence>
<protein>
    <submittedName>
        <fullName evidence="2">Uncharacterized protein</fullName>
    </submittedName>
</protein>
<gene>
    <name evidence="2" type="ORF">QE152_g32644</name>
</gene>